<evidence type="ECO:0008006" key="5">
    <source>
        <dbReference type="Google" id="ProtNLM"/>
    </source>
</evidence>
<keyword evidence="4" id="KW-1185">Reference proteome</keyword>
<evidence type="ECO:0000256" key="1">
    <source>
        <dbReference type="SAM" id="Coils"/>
    </source>
</evidence>
<feature type="coiled-coil region" evidence="1">
    <location>
        <begin position="37"/>
        <end position="64"/>
    </location>
</feature>
<evidence type="ECO:0000256" key="2">
    <source>
        <dbReference type="SAM" id="MobiDB-lite"/>
    </source>
</evidence>
<feature type="compositionally biased region" description="Basic and acidic residues" evidence="2">
    <location>
        <begin position="251"/>
        <end position="266"/>
    </location>
</feature>
<dbReference type="GO" id="GO:1903723">
    <property type="term" value="P:negative regulation of centriole elongation"/>
    <property type="evidence" value="ECO:0007669"/>
    <property type="project" value="TreeGrafter"/>
</dbReference>
<feature type="region of interest" description="Disordered" evidence="2">
    <location>
        <begin position="542"/>
        <end position="624"/>
    </location>
</feature>
<sequence>MNTTCVEEESNLLHPNSHTAAPSTMNLTVEGDVTSVLAKSSEHIDQLESNLSSLKVLILDLESTVKENLENRSQTGSNTQNEVSFKGIECSEKSKNNQHMQLPQSDCDHWEDKLRDDDVDSNDTEYMEWPGRQSFNNSKNKNEDTGPEPVFSDADDVPLIMQEKGKEAVNLREIWLVKALATERVKEKGIDKEELMKSYGPHRSFRKQQPSAKCILSTAQQIRIPDIFRNVPSETTVPCNVSVLSDTSNHPAERRNETAVEGHDSTHSPSLNQSYDVDKPSGLWLLEGSGPDLGSNGHLFQEKQLTPESGEEGQGGVSKVKRRLLMHMTEESQERSADTSGGAGCVVRPSSSTPRATVRWYENCGSHKSKQEQLKQAHAAQVRALQDEHRRQQEELLQALAVRYHLLQSVSFPCSMSTLHLGDMPTFSTLSQPSSPLSEHYRPLLSAVVKGFLTRRLLRTERVAQLVRTIRDTQQFLHAFQQQSPGRGEFCSRQDLLLQERVNLQLRTARYEVYDIFFSLSAAERMQLISWDRELVRERELRQQSGHTGHPRRKTSLSAATQKSLERKRGIMIQKKAAERHRGVVTRTGHKTGFSAEQPLETKRGQFRANPQRVPKSTYSTRPR</sequence>
<dbReference type="GO" id="GO:0032465">
    <property type="term" value="P:regulation of cytokinesis"/>
    <property type="evidence" value="ECO:0007669"/>
    <property type="project" value="InterPro"/>
</dbReference>
<proteinExistence type="predicted"/>
<dbReference type="GO" id="GO:0005814">
    <property type="term" value="C:centriole"/>
    <property type="evidence" value="ECO:0007669"/>
    <property type="project" value="InterPro"/>
</dbReference>
<feature type="region of interest" description="Disordered" evidence="2">
    <location>
        <begin position="329"/>
        <end position="351"/>
    </location>
</feature>
<feature type="coiled-coil region" evidence="1">
    <location>
        <begin position="368"/>
        <end position="402"/>
    </location>
</feature>
<dbReference type="PANTHER" id="PTHR13594:SF2">
    <property type="entry name" value="SI:CH73-100L22.3"/>
    <property type="match status" value="1"/>
</dbReference>
<dbReference type="InParanoid" id="A0A4W6CHU5"/>
<feature type="compositionally biased region" description="Acidic residues" evidence="2">
    <location>
        <begin position="117"/>
        <end position="126"/>
    </location>
</feature>
<dbReference type="AlphaFoldDB" id="A0A4W6CHU5"/>
<reference evidence="3" key="3">
    <citation type="submission" date="2025-09" db="UniProtKB">
        <authorList>
            <consortium name="Ensembl"/>
        </authorList>
    </citation>
    <scope>IDENTIFICATION</scope>
</reference>
<accession>A0A4W6CHU5</accession>
<reference evidence="4" key="1">
    <citation type="submission" date="2015-09" db="EMBL/GenBank/DDBJ databases">
        <authorList>
            <person name="Sai Rama Sridatta P."/>
        </authorList>
    </citation>
    <scope>NUCLEOTIDE SEQUENCE [LARGE SCALE GENOMIC DNA]</scope>
</reference>
<dbReference type="GO" id="GO:0032053">
    <property type="term" value="P:ciliary basal body organization"/>
    <property type="evidence" value="ECO:0007669"/>
    <property type="project" value="TreeGrafter"/>
</dbReference>
<dbReference type="GeneTree" id="ENSGT00390000004090"/>
<dbReference type="GO" id="GO:0007099">
    <property type="term" value="P:centriole replication"/>
    <property type="evidence" value="ECO:0007669"/>
    <property type="project" value="InterPro"/>
</dbReference>
<keyword evidence="1" id="KW-0175">Coiled coil</keyword>
<feature type="region of interest" description="Disordered" evidence="2">
    <location>
        <begin position="242"/>
        <end position="276"/>
    </location>
</feature>
<evidence type="ECO:0000313" key="4">
    <source>
        <dbReference type="Proteomes" id="UP000314980"/>
    </source>
</evidence>
<feature type="compositionally biased region" description="Basic and acidic residues" evidence="2">
    <location>
        <begin position="106"/>
        <end position="116"/>
    </location>
</feature>
<organism evidence="3 4">
    <name type="scientific">Lates calcarifer</name>
    <name type="common">Barramundi</name>
    <name type="synonym">Holocentrus calcarifer</name>
    <dbReference type="NCBI Taxonomy" id="8187"/>
    <lineage>
        <taxon>Eukaryota</taxon>
        <taxon>Metazoa</taxon>
        <taxon>Chordata</taxon>
        <taxon>Craniata</taxon>
        <taxon>Vertebrata</taxon>
        <taxon>Euteleostomi</taxon>
        <taxon>Actinopterygii</taxon>
        <taxon>Neopterygii</taxon>
        <taxon>Teleostei</taxon>
        <taxon>Neoteleostei</taxon>
        <taxon>Acanthomorphata</taxon>
        <taxon>Carangaria</taxon>
        <taxon>Carangaria incertae sedis</taxon>
        <taxon>Centropomidae</taxon>
        <taxon>Lates</taxon>
    </lineage>
</organism>
<dbReference type="InterPro" id="IPR033207">
    <property type="entry name" value="CCP110"/>
</dbReference>
<evidence type="ECO:0000313" key="3">
    <source>
        <dbReference type="Ensembl" id="ENSLCAP00010011361.1"/>
    </source>
</evidence>
<dbReference type="STRING" id="8187.ENSLCAP00010011361"/>
<reference evidence="3" key="2">
    <citation type="submission" date="2025-08" db="UniProtKB">
        <authorList>
            <consortium name="Ensembl"/>
        </authorList>
    </citation>
    <scope>IDENTIFICATION</scope>
</reference>
<name>A0A4W6CHU5_LATCA</name>
<feature type="compositionally biased region" description="Polar residues" evidence="2">
    <location>
        <begin position="615"/>
        <end position="624"/>
    </location>
</feature>
<dbReference type="Proteomes" id="UP000314980">
    <property type="component" value="Unassembled WGS sequence"/>
</dbReference>
<dbReference type="Ensembl" id="ENSLCAT00010011606.1">
    <property type="protein sequence ID" value="ENSLCAP00010011361.1"/>
    <property type="gene ID" value="ENSLCAG00010005390.1"/>
</dbReference>
<feature type="region of interest" description="Disordered" evidence="2">
    <location>
        <begin position="94"/>
        <end position="153"/>
    </location>
</feature>
<protein>
    <recommendedName>
        <fullName evidence="5">Centriolar coiled-coil protein 110</fullName>
    </recommendedName>
</protein>
<dbReference type="PANTHER" id="PTHR13594">
    <property type="entry name" value="CENTRIOLAR COILED-COIL PROTEIN OF 110 KDA"/>
    <property type="match status" value="1"/>
</dbReference>